<evidence type="ECO:0000256" key="1">
    <source>
        <dbReference type="ARBA" id="ARBA00022723"/>
    </source>
</evidence>
<name>A0AAD0AR28_9FUSO</name>
<feature type="domain" description="HIRAN" evidence="3">
    <location>
        <begin position="23"/>
        <end position="123"/>
    </location>
</feature>
<dbReference type="Gene3D" id="3.30.70.2330">
    <property type="match status" value="1"/>
</dbReference>
<dbReference type="GO" id="GO:0003676">
    <property type="term" value="F:nucleic acid binding"/>
    <property type="evidence" value="ECO:0007669"/>
    <property type="project" value="InterPro"/>
</dbReference>
<evidence type="ECO:0000259" key="3">
    <source>
        <dbReference type="SMART" id="SM00910"/>
    </source>
</evidence>
<dbReference type="Proteomes" id="UP000231749">
    <property type="component" value="Chromosome"/>
</dbReference>
<dbReference type="AlphaFoldDB" id="A0AAD0AR28"/>
<dbReference type="GO" id="GO:0016818">
    <property type="term" value="F:hydrolase activity, acting on acid anhydrides, in phosphorus-containing anhydrides"/>
    <property type="evidence" value="ECO:0007669"/>
    <property type="project" value="InterPro"/>
</dbReference>
<organism evidence="4 5">
    <name type="scientific">Fusobacterium pseudoperiodonticum</name>
    <dbReference type="NCBI Taxonomy" id="2663009"/>
    <lineage>
        <taxon>Bacteria</taxon>
        <taxon>Fusobacteriati</taxon>
        <taxon>Fusobacteriota</taxon>
        <taxon>Fusobacteriia</taxon>
        <taxon>Fusobacteriales</taxon>
        <taxon>Fusobacteriaceae</taxon>
        <taxon>Fusobacterium</taxon>
    </lineage>
</organism>
<reference evidence="5" key="1">
    <citation type="submission" date="2017-11" db="EMBL/GenBank/DDBJ databases">
        <title>Genome sequencing of Fusobacterium periodonticum KCOM 1282.</title>
        <authorList>
            <person name="Kook J.-K."/>
            <person name="Park S.-N."/>
            <person name="Lim Y.K."/>
        </authorList>
    </citation>
    <scope>NUCLEOTIDE SEQUENCE [LARGE SCALE GENOMIC DNA]</scope>
    <source>
        <strain evidence="5">KCOM 1282</strain>
    </source>
</reference>
<protein>
    <submittedName>
        <fullName evidence="4">Restriction endonuclease</fullName>
    </submittedName>
</protein>
<dbReference type="EMBL" id="CP024702">
    <property type="protein sequence ID" value="ATV66198.1"/>
    <property type="molecule type" value="Genomic_DNA"/>
</dbReference>
<evidence type="ECO:0000313" key="4">
    <source>
        <dbReference type="EMBL" id="ATV66198.1"/>
    </source>
</evidence>
<gene>
    <name evidence="4" type="ORF">CTM86_06090</name>
</gene>
<dbReference type="RefSeq" id="WP_099990689.1">
    <property type="nucleotide sequence ID" value="NZ_CAUTOP010000043.1"/>
</dbReference>
<keyword evidence="1" id="KW-0479">Metal-binding</keyword>
<dbReference type="Pfam" id="PF08797">
    <property type="entry name" value="HIRAN"/>
    <property type="match status" value="1"/>
</dbReference>
<proteinExistence type="predicted"/>
<sequence>MGIFDEKIAENLKVHKYEPPRHIVDFHVAGFAYYDGLDVINELSLGQAVTLVVETDNPYDNEAVVIYYKDKKLGYVPKEKNSFLSTLLYYGYGDILEARIQYANVENHPERQFRVVVKIKDNRKQ</sequence>
<evidence type="ECO:0000256" key="2">
    <source>
        <dbReference type="ARBA" id="ARBA00022801"/>
    </source>
</evidence>
<dbReference type="GO" id="GO:0004519">
    <property type="term" value="F:endonuclease activity"/>
    <property type="evidence" value="ECO:0007669"/>
    <property type="project" value="UniProtKB-KW"/>
</dbReference>
<dbReference type="GO" id="GO:0008270">
    <property type="term" value="F:zinc ion binding"/>
    <property type="evidence" value="ECO:0007669"/>
    <property type="project" value="InterPro"/>
</dbReference>
<evidence type="ECO:0000313" key="5">
    <source>
        <dbReference type="Proteomes" id="UP000231749"/>
    </source>
</evidence>
<dbReference type="InterPro" id="IPR014905">
    <property type="entry name" value="HIRAN"/>
</dbReference>
<dbReference type="SMART" id="SM00910">
    <property type="entry name" value="HIRAN"/>
    <property type="match status" value="1"/>
</dbReference>
<keyword evidence="2" id="KW-0378">Hydrolase</keyword>
<keyword evidence="4" id="KW-0255">Endonuclease</keyword>
<accession>A0AAD0AR28</accession>
<keyword evidence="4" id="KW-0540">Nuclease</keyword>